<gene>
    <name evidence="1" type="ORF">HKD39_12650</name>
</gene>
<sequence length="191" mass="21467">MTGATGAAPDDADAGPFALWHFSEDADLATFTPRIAPTQRDRSTAQVWAVDTWHAPTYWFPPQCPRGCIWPGEATTDEDRRRFFGHSNTSRIHVIESDWLDRMRACRLFGYRLPADTFSKHPDAGGYWVSWEPVTAVDRIELADLLAQHADAGIELRVTPSLWPWWRAVIDSTVEFSGIRLHNSSSADATP</sequence>
<protein>
    <submittedName>
        <fullName evidence="1">Uncharacterized protein</fullName>
    </submittedName>
</protein>
<dbReference type="InterPro" id="IPR049253">
    <property type="entry name" value="DUF6886"/>
</dbReference>
<organism evidence="1 2">
    <name type="scientific">Nakamurella aerolata</name>
    <dbReference type="NCBI Taxonomy" id="1656892"/>
    <lineage>
        <taxon>Bacteria</taxon>
        <taxon>Bacillati</taxon>
        <taxon>Actinomycetota</taxon>
        <taxon>Actinomycetes</taxon>
        <taxon>Nakamurellales</taxon>
        <taxon>Nakamurellaceae</taxon>
        <taxon>Nakamurella</taxon>
    </lineage>
</organism>
<dbReference type="EMBL" id="JABEND010000007">
    <property type="protein sequence ID" value="NNG36543.1"/>
    <property type="molecule type" value="Genomic_DNA"/>
</dbReference>
<name>A0A849AAA4_9ACTN</name>
<reference evidence="1 2" key="1">
    <citation type="submission" date="2020-05" db="EMBL/GenBank/DDBJ databases">
        <title>Nakamurella sp. DB0629 isolated from air conditioner.</title>
        <authorList>
            <person name="Kim D.H."/>
            <person name="Kim D.-U."/>
        </authorList>
    </citation>
    <scope>NUCLEOTIDE SEQUENCE [LARGE SCALE GENOMIC DNA]</scope>
    <source>
        <strain evidence="1 2">DB0629</strain>
    </source>
</reference>
<dbReference type="AlphaFoldDB" id="A0A849AAA4"/>
<comment type="caution">
    <text evidence="1">The sequence shown here is derived from an EMBL/GenBank/DDBJ whole genome shotgun (WGS) entry which is preliminary data.</text>
</comment>
<dbReference type="Pfam" id="PF21820">
    <property type="entry name" value="DUF6886"/>
    <property type="match status" value="1"/>
</dbReference>
<evidence type="ECO:0000313" key="1">
    <source>
        <dbReference type="EMBL" id="NNG36543.1"/>
    </source>
</evidence>
<evidence type="ECO:0000313" key="2">
    <source>
        <dbReference type="Proteomes" id="UP000562984"/>
    </source>
</evidence>
<dbReference type="RefSeq" id="WP_171200242.1">
    <property type="nucleotide sequence ID" value="NZ_JABEND010000007.1"/>
</dbReference>
<dbReference type="Proteomes" id="UP000562984">
    <property type="component" value="Unassembled WGS sequence"/>
</dbReference>
<accession>A0A849AAA4</accession>
<proteinExistence type="predicted"/>
<keyword evidence="2" id="KW-1185">Reference proteome</keyword>